<dbReference type="InterPro" id="IPR018817">
    <property type="entry name" value="7TM_GPCR_serpentine_rcpt_Srz"/>
</dbReference>
<reference evidence="8" key="1">
    <citation type="submission" date="2022-11" db="EMBL/GenBank/DDBJ databases">
        <authorList>
            <person name="Kikuchi T."/>
        </authorList>
    </citation>
    <scope>NUCLEOTIDE SEQUENCE</scope>
    <source>
        <strain evidence="8">PS1010</strain>
    </source>
</reference>
<dbReference type="EMBL" id="CANHGI010000005">
    <property type="protein sequence ID" value="CAI5450534.1"/>
    <property type="molecule type" value="Genomic_DNA"/>
</dbReference>
<feature type="transmembrane region" description="Helical" evidence="5">
    <location>
        <begin position="204"/>
        <end position="228"/>
    </location>
</feature>
<comment type="subcellular location">
    <subcellularLocation>
        <location evidence="1">Membrane</location>
    </subcellularLocation>
</comment>
<feature type="transmembrane region" description="Helical" evidence="5">
    <location>
        <begin position="156"/>
        <end position="183"/>
    </location>
</feature>
<dbReference type="GO" id="GO:0016020">
    <property type="term" value="C:membrane"/>
    <property type="evidence" value="ECO:0007669"/>
    <property type="project" value="UniProtKB-SubCell"/>
</dbReference>
<gene>
    <name evidence="8" type="ORF">CAMP_LOCUS13171</name>
</gene>
<evidence type="ECO:0000313" key="9">
    <source>
        <dbReference type="Proteomes" id="UP001152747"/>
    </source>
</evidence>
<dbReference type="PROSITE" id="PS50262">
    <property type="entry name" value="G_PROTEIN_RECEP_F1_2"/>
    <property type="match status" value="1"/>
</dbReference>
<name>A0A9P1N5F6_9PELO</name>
<keyword evidence="6" id="KW-0732">Signal</keyword>
<feature type="signal peptide" evidence="6">
    <location>
        <begin position="1"/>
        <end position="19"/>
    </location>
</feature>
<evidence type="ECO:0000256" key="6">
    <source>
        <dbReference type="SAM" id="SignalP"/>
    </source>
</evidence>
<dbReference type="PANTHER" id="PTHR31720:SF16">
    <property type="entry name" value="G PROTEIN-COUPLED RECEPTOR-RELATED"/>
    <property type="match status" value="1"/>
</dbReference>
<sequence>MKILLILLLILNSFSVILTTSDDSSGLFSQFLILTTGLALVFLVLVYSPINVNQTVEYIAYLFLLITVIIVFVCNQVIVPIQNLLIFLLALQRFLLYFCPNSEKYIVPSGKSFKVIISSLYFVSILGNVLYSGYLVKCYWMNFFAEDKTCSSFWSILHAAICIFLDFLVIFSSIFYICILISVRKITKLSSTIMKKRPEKVIEAQTFVLLIVKLLCFPLLIFASMLLIERDITLDAVINVIYYPLFIIDVLTTPIVFQITYIFCNKTNLEILLKMNFRKVRTWMSLCCGVRSNRVEQTELYNMSTMSGSTVNT</sequence>
<evidence type="ECO:0000256" key="2">
    <source>
        <dbReference type="ARBA" id="ARBA00022692"/>
    </source>
</evidence>
<protein>
    <recommendedName>
        <fullName evidence="7">G-protein coupled receptors family 1 profile domain-containing protein</fullName>
    </recommendedName>
</protein>
<evidence type="ECO:0000256" key="4">
    <source>
        <dbReference type="ARBA" id="ARBA00023136"/>
    </source>
</evidence>
<evidence type="ECO:0000256" key="3">
    <source>
        <dbReference type="ARBA" id="ARBA00022989"/>
    </source>
</evidence>
<keyword evidence="2 5" id="KW-0812">Transmembrane</keyword>
<evidence type="ECO:0000259" key="7">
    <source>
        <dbReference type="PROSITE" id="PS50262"/>
    </source>
</evidence>
<dbReference type="PANTHER" id="PTHR31720">
    <property type="entry name" value="SERPENTINE RECEPTOR, CLASS Z-RELATED"/>
    <property type="match status" value="1"/>
</dbReference>
<feature type="transmembrane region" description="Helical" evidence="5">
    <location>
        <begin position="240"/>
        <end position="264"/>
    </location>
</feature>
<keyword evidence="4 5" id="KW-0472">Membrane</keyword>
<keyword evidence="9" id="KW-1185">Reference proteome</keyword>
<feature type="chain" id="PRO_5040246100" description="G-protein coupled receptors family 1 profile domain-containing protein" evidence="6">
    <location>
        <begin position="20"/>
        <end position="313"/>
    </location>
</feature>
<dbReference type="Pfam" id="PF10325">
    <property type="entry name" value="7TM_GPCR_Srz"/>
    <property type="match status" value="1"/>
</dbReference>
<proteinExistence type="predicted"/>
<organism evidence="8 9">
    <name type="scientific">Caenorhabditis angaria</name>
    <dbReference type="NCBI Taxonomy" id="860376"/>
    <lineage>
        <taxon>Eukaryota</taxon>
        <taxon>Metazoa</taxon>
        <taxon>Ecdysozoa</taxon>
        <taxon>Nematoda</taxon>
        <taxon>Chromadorea</taxon>
        <taxon>Rhabditida</taxon>
        <taxon>Rhabditina</taxon>
        <taxon>Rhabditomorpha</taxon>
        <taxon>Rhabditoidea</taxon>
        <taxon>Rhabditidae</taxon>
        <taxon>Peloderinae</taxon>
        <taxon>Caenorhabditis</taxon>
    </lineage>
</organism>
<keyword evidence="3 5" id="KW-1133">Transmembrane helix</keyword>
<feature type="transmembrane region" description="Helical" evidence="5">
    <location>
        <begin position="58"/>
        <end position="78"/>
    </location>
</feature>
<evidence type="ECO:0000256" key="1">
    <source>
        <dbReference type="ARBA" id="ARBA00004370"/>
    </source>
</evidence>
<evidence type="ECO:0000313" key="8">
    <source>
        <dbReference type="EMBL" id="CAI5450534.1"/>
    </source>
</evidence>
<dbReference type="Proteomes" id="UP001152747">
    <property type="component" value="Unassembled WGS sequence"/>
</dbReference>
<dbReference type="AlphaFoldDB" id="A0A9P1N5F6"/>
<feature type="transmembrane region" description="Helical" evidence="5">
    <location>
        <begin position="25"/>
        <end position="46"/>
    </location>
</feature>
<feature type="transmembrane region" description="Helical" evidence="5">
    <location>
        <begin position="84"/>
        <end position="100"/>
    </location>
</feature>
<dbReference type="InterPro" id="IPR017452">
    <property type="entry name" value="GPCR_Rhodpsn_7TM"/>
</dbReference>
<comment type="caution">
    <text evidence="8">The sequence shown here is derived from an EMBL/GenBank/DDBJ whole genome shotgun (WGS) entry which is preliminary data.</text>
</comment>
<feature type="transmembrane region" description="Helical" evidence="5">
    <location>
        <begin position="112"/>
        <end position="136"/>
    </location>
</feature>
<accession>A0A9P1N5F6</accession>
<feature type="domain" description="G-protein coupled receptors family 1 profile" evidence="7">
    <location>
        <begin position="11"/>
        <end position="257"/>
    </location>
</feature>
<evidence type="ECO:0000256" key="5">
    <source>
        <dbReference type="SAM" id="Phobius"/>
    </source>
</evidence>